<gene>
    <name evidence="1" type="ORF">THAOC_37738</name>
</gene>
<dbReference type="OrthoDB" id="193263at2759"/>
<evidence type="ECO:0000313" key="2">
    <source>
        <dbReference type="Proteomes" id="UP000266841"/>
    </source>
</evidence>
<comment type="caution">
    <text evidence="1">The sequence shown here is derived from an EMBL/GenBank/DDBJ whole genome shotgun (WGS) entry which is preliminary data.</text>
</comment>
<sequence length="258" mass="28293">MTSTSAMTCEPIDNDGDDSDKVCANWGKLGSSEATRQAQRSRTCQVLWLAWGGLAEGTHRNQHKKACKQCVAGIKDKKLYTDSPSSGDQVRQRPLYPCISQFSSVPHQHHKQDGPTHKLWEGLALDQNHYSIGQFKIGGVWWWWVPVDVMMVDVAWQTRLYVGTCKSRTRVTWVPPGRSRSGDGVPMYGYGTYLLYGLDNPPPVGKSPKIPKQSRILAKRCAAAPSAGRPSRTGPVHILLRTLGSLSPAGGLADLALA</sequence>
<accession>K0QYH2</accession>
<evidence type="ECO:0000313" key="1">
    <source>
        <dbReference type="EMBL" id="EJK43785.1"/>
    </source>
</evidence>
<proteinExistence type="predicted"/>
<dbReference type="EMBL" id="AGNL01050638">
    <property type="protein sequence ID" value="EJK43785.1"/>
    <property type="molecule type" value="Genomic_DNA"/>
</dbReference>
<organism evidence="1 2">
    <name type="scientific">Thalassiosira oceanica</name>
    <name type="common">Marine diatom</name>
    <dbReference type="NCBI Taxonomy" id="159749"/>
    <lineage>
        <taxon>Eukaryota</taxon>
        <taxon>Sar</taxon>
        <taxon>Stramenopiles</taxon>
        <taxon>Ochrophyta</taxon>
        <taxon>Bacillariophyta</taxon>
        <taxon>Coscinodiscophyceae</taxon>
        <taxon>Thalassiosirophycidae</taxon>
        <taxon>Thalassiosirales</taxon>
        <taxon>Thalassiosiraceae</taxon>
        <taxon>Thalassiosira</taxon>
    </lineage>
</organism>
<protein>
    <submittedName>
        <fullName evidence="1">Uncharacterized protein</fullName>
    </submittedName>
</protein>
<dbReference type="Proteomes" id="UP000266841">
    <property type="component" value="Unassembled WGS sequence"/>
</dbReference>
<keyword evidence="2" id="KW-1185">Reference proteome</keyword>
<reference evidence="1 2" key="1">
    <citation type="journal article" date="2012" name="Genome Biol.">
        <title>Genome and low-iron response of an oceanic diatom adapted to chronic iron limitation.</title>
        <authorList>
            <person name="Lommer M."/>
            <person name="Specht M."/>
            <person name="Roy A.S."/>
            <person name="Kraemer L."/>
            <person name="Andreson R."/>
            <person name="Gutowska M.A."/>
            <person name="Wolf J."/>
            <person name="Bergner S.V."/>
            <person name="Schilhabel M.B."/>
            <person name="Klostermeier U.C."/>
            <person name="Beiko R.G."/>
            <person name="Rosenstiel P."/>
            <person name="Hippler M."/>
            <person name="Laroche J."/>
        </authorList>
    </citation>
    <scope>NUCLEOTIDE SEQUENCE [LARGE SCALE GENOMIC DNA]</scope>
    <source>
        <strain evidence="1 2">CCMP1005</strain>
    </source>
</reference>
<name>K0QYH2_THAOC</name>
<dbReference type="AlphaFoldDB" id="K0QYH2"/>